<dbReference type="InterPro" id="IPR013328">
    <property type="entry name" value="6PGD_dom2"/>
</dbReference>
<feature type="binding site" evidence="12">
    <location>
        <position position="119"/>
    </location>
    <ligand>
        <name>NAD(+)</name>
        <dbReference type="ChEBI" id="CHEBI:57540"/>
    </ligand>
</feature>
<feature type="binding site" evidence="12">
    <location>
        <position position="92"/>
    </location>
    <ligand>
        <name>NAD(+)</name>
        <dbReference type="ChEBI" id="CHEBI:57540"/>
    </ligand>
</feature>
<dbReference type="PANTHER" id="PTHR43561:SF3">
    <property type="entry name" value="HYDROXYACYL-COENZYME A DEHYDROGENASE, MITOCHONDRIAL"/>
    <property type="match status" value="1"/>
</dbReference>
<feature type="domain" description="3-hydroxyacyl-CoA dehydrogenase NAD binding" evidence="15">
    <location>
        <begin position="2"/>
        <end position="183"/>
    </location>
</feature>
<dbReference type="GO" id="GO:0005759">
    <property type="term" value="C:mitochondrial matrix"/>
    <property type="evidence" value="ECO:0007669"/>
    <property type="project" value="UniProtKB-SubCell"/>
</dbReference>
<keyword evidence="5" id="KW-0276">Fatty acid metabolism</keyword>
<dbReference type="InterPro" id="IPR036291">
    <property type="entry name" value="NAD(P)-bd_dom_sf"/>
</dbReference>
<feature type="binding site" evidence="12">
    <location>
        <position position="275"/>
    </location>
    <ligand>
        <name>NAD(+)</name>
        <dbReference type="ChEBI" id="CHEBI:57540"/>
    </ligand>
</feature>
<dbReference type="Pfam" id="PF00725">
    <property type="entry name" value="3HCDH"/>
    <property type="match status" value="1"/>
</dbReference>
<dbReference type="FunFam" id="3.40.50.720:FF:000009">
    <property type="entry name" value="Fatty oxidation complex, alpha subunit"/>
    <property type="match status" value="1"/>
</dbReference>
<feature type="binding site" evidence="13">
    <location>
        <position position="44"/>
    </location>
    <ligand>
        <name>CoA</name>
        <dbReference type="ChEBI" id="CHEBI:57287"/>
    </ligand>
</feature>
<dbReference type="PROSITE" id="PS00067">
    <property type="entry name" value="3HCDH"/>
    <property type="match status" value="1"/>
</dbReference>
<feature type="binding site" evidence="13">
    <location>
        <position position="119"/>
    </location>
    <ligand>
        <name>CoA</name>
        <dbReference type="ChEBI" id="CHEBI:57287"/>
    </ligand>
</feature>
<evidence type="ECO:0000313" key="16">
    <source>
        <dbReference type="EMBL" id="NDV34213.1"/>
    </source>
</evidence>
<dbReference type="EC" id="1.1.1.35" evidence="4"/>
<feature type="binding site" evidence="12">
    <location>
        <begin position="5"/>
        <end position="10"/>
    </location>
    <ligand>
        <name>NAD(+)</name>
        <dbReference type="ChEBI" id="CHEBI:57540"/>
    </ligand>
</feature>
<dbReference type="EMBL" id="GIBP01005244">
    <property type="protein sequence ID" value="NDV34213.1"/>
    <property type="molecule type" value="Transcribed_RNA"/>
</dbReference>
<dbReference type="Gene3D" id="1.10.1040.10">
    <property type="entry name" value="N-(1-d-carboxylethyl)-l-norvaline Dehydrogenase, domain 2"/>
    <property type="match status" value="1"/>
</dbReference>
<evidence type="ECO:0000256" key="1">
    <source>
        <dbReference type="ARBA" id="ARBA00004305"/>
    </source>
</evidence>
<dbReference type="GO" id="GO:0003857">
    <property type="term" value="F:(3S)-3-hydroxyacyl-CoA dehydrogenase (NAD+) activity"/>
    <property type="evidence" value="ECO:0007669"/>
    <property type="project" value="UniProtKB-EC"/>
</dbReference>
<comment type="similarity">
    <text evidence="3">Belongs to the 3-hydroxyacyl-CoA dehydrogenase family.</text>
</comment>
<evidence type="ECO:0000256" key="3">
    <source>
        <dbReference type="ARBA" id="ARBA00009463"/>
    </source>
</evidence>
<dbReference type="InterPro" id="IPR052242">
    <property type="entry name" value="Mito_3-hydroxyacyl-CoA_DH"/>
</dbReference>
<evidence type="ECO:0000256" key="2">
    <source>
        <dbReference type="ARBA" id="ARBA00005005"/>
    </source>
</evidence>
<evidence type="ECO:0000256" key="9">
    <source>
        <dbReference type="ARBA" id="ARBA00023128"/>
    </source>
</evidence>
<dbReference type="Pfam" id="PF02737">
    <property type="entry name" value="3HCDH_N"/>
    <property type="match status" value="1"/>
</dbReference>
<comment type="pathway">
    <text evidence="2">Lipid metabolism; fatty acid beta-oxidation.</text>
</comment>
<dbReference type="GO" id="GO:0070403">
    <property type="term" value="F:NAD+ binding"/>
    <property type="evidence" value="ECO:0007669"/>
    <property type="project" value="InterPro"/>
</dbReference>
<feature type="binding site" evidence="12">
    <location>
        <position position="97"/>
    </location>
    <ligand>
        <name>NAD(+)</name>
        <dbReference type="ChEBI" id="CHEBI:57540"/>
    </ligand>
</feature>
<evidence type="ECO:0000259" key="15">
    <source>
        <dbReference type="Pfam" id="PF02737"/>
    </source>
</evidence>
<evidence type="ECO:0000256" key="11">
    <source>
        <dbReference type="PIRSR" id="PIRSR000105-1"/>
    </source>
</evidence>
<dbReference type="PANTHER" id="PTHR43561">
    <property type="match status" value="1"/>
</dbReference>
<keyword evidence="6" id="KW-0560">Oxidoreductase</keyword>
<dbReference type="InterPro" id="IPR006176">
    <property type="entry name" value="3-OHacyl-CoA_DH_NAD-bd"/>
</dbReference>
<dbReference type="PIRSF" id="PIRSF000105">
    <property type="entry name" value="HCDH"/>
    <property type="match status" value="1"/>
</dbReference>
<dbReference type="InterPro" id="IPR006108">
    <property type="entry name" value="3HC_DH_C"/>
</dbReference>
<dbReference type="SUPFAM" id="SSF51735">
    <property type="entry name" value="NAD(P)-binding Rossmann-fold domains"/>
    <property type="match status" value="1"/>
</dbReference>
<evidence type="ECO:0000256" key="7">
    <source>
        <dbReference type="ARBA" id="ARBA00023027"/>
    </source>
</evidence>
<evidence type="ECO:0000256" key="5">
    <source>
        <dbReference type="ARBA" id="ARBA00022832"/>
    </source>
</evidence>
<keyword evidence="9" id="KW-0496">Mitochondrion</keyword>
<evidence type="ECO:0000256" key="4">
    <source>
        <dbReference type="ARBA" id="ARBA00013000"/>
    </source>
</evidence>
<evidence type="ECO:0000259" key="14">
    <source>
        <dbReference type="Pfam" id="PF00725"/>
    </source>
</evidence>
<dbReference type="InterPro" id="IPR008927">
    <property type="entry name" value="6-PGluconate_DH-like_C_sf"/>
</dbReference>
<feature type="domain" description="3-hydroxyacyl-CoA dehydrogenase C-terminal" evidence="14">
    <location>
        <begin position="186"/>
        <end position="283"/>
    </location>
</feature>
<dbReference type="Gene3D" id="3.40.50.720">
    <property type="entry name" value="NAD(P)-binding Rossmann-like Domain"/>
    <property type="match status" value="1"/>
</dbReference>
<evidence type="ECO:0000256" key="12">
    <source>
        <dbReference type="PIRSR" id="PIRSR000105-2"/>
    </source>
</evidence>
<dbReference type="AlphaFoldDB" id="A0A6B2LAY3"/>
<dbReference type="SUPFAM" id="SSF48179">
    <property type="entry name" value="6-phosphogluconate dehydrogenase C-terminal domain-like"/>
    <property type="match status" value="1"/>
</dbReference>
<keyword evidence="7 12" id="KW-0520">NAD</keyword>
<dbReference type="InterPro" id="IPR006180">
    <property type="entry name" value="3-OHacyl-CoA_DH_CS"/>
</dbReference>
<comment type="subcellular location">
    <subcellularLocation>
        <location evidence="1">Mitochondrion matrix</location>
    </subcellularLocation>
</comment>
<feature type="binding site" evidence="12">
    <location>
        <position position="28"/>
    </location>
    <ligand>
        <name>NAD(+)</name>
        <dbReference type="ChEBI" id="CHEBI:57540"/>
    </ligand>
</feature>
<organism evidence="16">
    <name type="scientific">Arcella intermedia</name>
    <dbReference type="NCBI Taxonomy" id="1963864"/>
    <lineage>
        <taxon>Eukaryota</taxon>
        <taxon>Amoebozoa</taxon>
        <taxon>Tubulinea</taxon>
        <taxon>Elardia</taxon>
        <taxon>Arcellinida</taxon>
        <taxon>Sphaerothecina</taxon>
        <taxon>Arcellidae</taxon>
        <taxon>Arcella</taxon>
    </lineage>
</organism>
<dbReference type="InterPro" id="IPR022694">
    <property type="entry name" value="3-OHacyl-CoA_DH"/>
</dbReference>
<dbReference type="GO" id="GO:0006635">
    <property type="term" value="P:fatty acid beta-oxidation"/>
    <property type="evidence" value="ECO:0007669"/>
    <property type="project" value="TreeGrafter"/>
</dbReference>
<feature type="site" description="Important for catalytic activity" evidence="11">
    <location>
        <position position="140"/>
    </location>
</feature>
<evidence type="ECO:0000256" key="8">
    <source>
        <dbReference type="ARBA" id="ARBA00023098"/>
    </source>
</evidence>
<evidence type="ECO:0000256" key="6">
    <source>
        <dbReference type="ARBA" id="ARBA00023002"/>
    </source>
</evidence>
<proteinExistence type="inferred from homology"/>
<name>A0A6B2LAY3_9EUKA</name>
<accession>A0A6B2LAY3</accession>
<sequence>MAVIGGGIMGAGIAQVSAQSGHTVTICDLNPEILKNSVASIDKSLTRVASKKFEKDPAAGAAFKANILKAISTSPKLEDVRGADLVVEAIVENLDVKKKLFKDLDALLPPNAIFASNTSSIRITDIAAATNRPDKFAGIHFFNPVAVMKLVEIIKTDKTSPAVISFLTDYVKSLGKTGIICADTPGFVVNRLLVPYLMEGIRLLETGCASKEDIDTAMKLGAGHPMGPLELADFTGLDTLKYIMDGWHKNQPNVQLFNPSPLLDKLVAEGKLGRKTGEGFFKYTK</sequence>
<reference evidence="16" key="1">
    <citation type="journal article" date="2020" name="J. Eukaryot. Microbiol.">
        <title>De novo Sequencing, Assembly and Annotation of the Transcriptome for the Free-Living Testate Amoeba Arcella intermedia.</title>
        <authorList>
            <person name="Ribeiro G.M."/>
            <person name="Porfirio-Sousa A.L."/>
            <person name="Maurer-Alcala X.X."/>
            <person name="Katz L.A."/>
            <person name="Lahr D.J.G."/>
        </authorList>
    </citation>
    <scope>NUCLEOTIDE SEQUENCE</scope>
</reference>
<comment type="catalytic activity">
    <reaction evidence="10">
        <text>a (3S)-3-hydroxyacyl-CoA + NAD(+) = a 3-oxoacyl-CoA + NADH + H(+)</text>
        <dbReference type="Rhea" id="RHEA:22432"/>
        <dbReference type="ChEBI" id="CHEBI:15378"/>
        <dbReference type="ChEBI" id="CHEBI:57318"/>
        <dbReference type="ChEBI" id="CHEBI:57540"/>
        <dbReference type="ChEBI" id="CHEBI:57945"/>
        <dbReference type="ChEBI" id="CHEBI:90726"/>
        <dbReference type="EC" id="1.1.1.35"/>
    </reaction>
</comment>
<keyword evidence="8" id="KW-0443">Lipid metabolism</keyword>
<feature type="binding site" evidence="13">
    <location>
        <position position="51"/>
    </location>
    <ligand>
        <name>CoA</name>
        <dbReference type="ChEBI" id="CHEBI:57287"/>
    </ligand>
</feature>
<protein>
    <recommendedName>
        <fullName evidence="4">3-hydroxyacyl-CoA dehydrogenase</fullName>
        <ecNumber evidence="4">1.1.1.35</ecNumber>
    </recommendedName>
</protein>
<evidence type="ECO:0000256" key="13">
    <source>
        <dbReference type="PIRSR" id="PIRSR000105-3"/>
    </source>
</evidence>
<feature type="binding site" evidence="12">
    <location>
        <position position="143"/>
    </location>
    <ligand>
        <name>NAD(+)</name>
        <dbReference type="ChEBI" id="CHEBI:57540"/>
    </ligand>
</feature>
<evidence type="ECO:0000256" key="10">
    <source>
        <dbReference type="ARBA" id="ARBA00049556"/>
    </source>
</evidence>